<proteinExistence type="predicted"/>
<feature type="region of interest" description="Disordered" evidence="1">
    <location>
        <begin position="58"/>
        <end position="81"/>
    </location>
</feature>
<dbReference type="EMBL" id="MN079088">
    <property type="protein sequence ID" value="QEA04781.1"/>
    <property type="molecule type" value="Genomic_DNA"/>
</dbReference>
<name>A0A5B8R8E8_9ZZZZ</name>
<dbReference type="AlphaFoldDB" id="A0A5B8R8E8"/>
<sequence length="220" mass="23768">MIDEVLEPRLHDPQLRDLGLQCPFAQAQRTVFGLGPEQQRETVGHALLRLTGGEHVEKPPLPGSRQIAGTHAGAGAAQQDQADPRLLRQRQQIPAWTAVRLAQQCLAHDGEEHVATGIIDACPQMLTHALQTVDHVTDAETGGLEVAGCRHGHGGLAVGDQNRALSAVLNSSHELVPLGFFFQGRITPLGPVVVGAPFRAHSRFVPQAAVTKAYRMRFHK</sequence>
<evidence type="ECO:0000313" key="2">
    <source>
        <dbReference type="EMBL" id="QEA04781.1"/>
    </source>
</evidence>
<gene>
    <name evidence="2" type="ORF">KBTEX_01089</name>
</gene>
<reference evidence="2" key="1">
    <citation type="submission" date="2019-06" db="EMBL/GenBank/DDBJ databases">
        <authorList>
            <person name="Murdoch R.W."/>
            <person name="Fathepure B."/>
        </authorList>
    </citation>
    <scope>NUCLEOTIDE SEQUENCE</scope>
</reference>
<evidence type="ECO:0000256" key="1">
    <source>
        <dbReference type="SAM" id="MobiDB-lite"/>
    </source>
</evidence>
<protein>
    <submittedName>
        <fullName evidence="2">Uncharacterized protein</fullName>
    </submittedName>
</protein>
<accession>A0A5B8R8E8</accession>
<organism evidence="2">
    <name type="scientific">uncultured organism</name>
    <dbReference type="NCBI Taxonomy" id="155900"/>
    <lineage>
        <taxon>unclassified sequences</taxon>
        <taxon>environmental samples</taxon>
    </lineage>
</organism>